<gene>
    <name evidence="10" type="ORF">GSBLH_T00001350001</name>
</gene>
<dbReference type="GO" id="GO:0008017">
    <property type="term" value="F:microtubule binding"/>
    <property type="evidence" value="ECO:0007669"/>
    <property type="project" value="TreeGrafter"/>
</dbReference>
<evidence type="ECO:0000256" key="2">
    <source>
        <dbReference type="ARBA" id="ARBA00009021"/>
    </source>
</evidence>
<feature type="compositionally biased region" description="Basic and acidic residues" evidence="9">
    <location>
        <begin position="19"/>
        <end position="52"/>
    </location>
</feature>
<evidence type="ECO:0000256" key="6">
    <source>
        <dbReference type="ARBA" id="ARBA00022728"/>
    </source>
</evidence>
<dbReference type="EMBL" id="FN668640">
    <property type="protein sequence ID" value="CBK21154.2"/>
    <property type="molecule type" value="Genomic_DNA"/>
</dbReference>
<dbReference type="OrthoDB" id="147332at2759"/>
<evidence type="ECO:0000256" key="9">
    <source>
        <dbReference type="SAM" id="MobiDB-lite"/>
    </source>
</evidence>
<dbReference type="GeneID" id="24918615"/>
<dbReference type="Pfam" id="PF10235">
    <property type="entry name" value="Cript"/>
    <property type="match status" value="1"/>
</dbReference>
<sequence length="102" mass="11699">MVCKRCEQKLGKLIVPDKWKEGSRSENRSQENEEDGRAGVIRSIEHSRRTMKSDPMGKSCRICKVAIEPWANYCTTCAYKKGICARCGRKIQDTKFLKLSNK</sequence>
<keyword evidence="7" id="KW-0508">mRNA splicing</keyword>
<dbReference type="GO" id="GO:0006397">
    <property type="term" value="P:mRNA processing"/>
    <property type="evidence" value="ECO:0007669"/>
    <property type="project" value="UniProtKB-KW"/>
</dbReference>
<evidence type="ECO:0000256" key="4">
    <source>
        <dbReference type="ARBA" id="ARBA00022490"/>
    </source>
</evidence>
<dbReference type="OMA" id="MPCDKCE"/>
<evidence type="ECO:0000256" key="5">
    <source>
        <dbReference type="ARBA" id="ARBA00022664"/>
    </source>
</evidence>
<proteinExistence type="inferred from homology"/>
<keyword evidence="11" id="KW-1185">Reference proteome</keyword>
<comment type="subcellular location">
    <subcellularLocation>
        <location evidence="1">Cytoplasm</location>
    </subcellularLocation>
</comment>
<keyword evidence="6" id="KW-0747">Spliceosome</keyword>
<dbReference type="GO" id="GO:0005737">
    <property type="term" value="C:cytoplasm"/>
    <property type="evidence" value="ECO:0007669"/>
    <property type="project" value="UniProtKB-SubCell"/>
</dbReference>
<dbReference type="RefSeq" id="XP_012895202.1">
    <property type="nucleotide sequence ID" value="XM_013039748.1"/>
</dbReference>
<evidence type="ECO:0000313" key="10">
    <source>
        <dbReference type="EMBL" id="CBK21154.2"/>
    </source>
</evidence>
<dbReference type="FunCoup" id="D8LZB5">
    <property type="interactions" value="55"/>
</dbReference>
<name>D8LZB5_BLAHO</name>
<organism evidence="10">
    <name type="scientific">Blastocystis hominis</name>
    <dbReference type="NCBI Taxonomy" id="12968"/>
    <lineage>
        <taxon>Eukaryota</taxon>
        <taxon>Sar</taxon>
        <taxon>Stramenopiles</taxon>
        <taxon>Bigyra</taxon>
        <taxon>Opalozoa</taxon>
        <taxon>Opalinata</taxon>
        <taxon>Blastocystidae</taxon>
        <taxon>Blastocystis</taxon>
    </lineage>
</organism>
<evidence type="ECO:0000313" key="11">
    <source>
        <dbReference type="Proteomes" id="UP000008312"/>
    </source>
</evidence>
<dbReference type="InParanoid" id="D8LZB5"/>
<evidence type="ECO:0000256" key="3">
    <source>
        <dbReference type="ARBA" id="ARBA00018615"/>
    </source>
</evidence>
<protein>
    <recommendedName>
        <fullName evidence="3">Cysteine-rich PDZ-binding protein</fullName>
    </recommendedName>
    <alternativeName>
        <fullName evidence="8">Cysteine-rich interactor of PDZ three</fullName>
    </alternativeName>
</protein>
<dbReference type="PANTHER" id="PTHR11805:SF1">
    <property type="entry name" value="CYSTEINE-RICH PDZ-BINDING PROTEIN"/>
    <property type="match status" value="1"/>
</dbReference>
<dbReference type="AlphaFoldDB" id="D8LZB5"/>
<dbReference type="GO" id="GO:0031122">
    <property type="term" value="P:cytoplasmic microtubule organization"/>
    <property type="evidence" value="ECO:0007669"/>
    <property type="project" value="TreeGrafter"/>
</dbReference>
<feature type="region of interest" description="Disordered" evidence="9">
    <location>
        <begin position="19"/>
        <end position="56"/>
    </location>
</feature>
<dbReference type="InterPro" id="IPR019367">
    <property type="entry name" value="PDZ-binding_CRIPT"/>
</dbReference>
<dbReference type="Proteomes" id="UP000008312">
    <property type="component" value="Unassembled WGS sequence"/>
</dbReference>
<accession>D8LZB5</accession>
<dbReference type="GO" id="GO:0005681">
    <property type="term" value="C:spliceosomal complex"/>
    <property type="evidence" value="ECO:0007669"/>
    <property type="project" value="UniProtKB-KW"/>
</dbReference>
<reference evidence="10" key="1">
    <citation type="submission" date="2010-02" db="EMBL/GenBank/DDBJ databases">
        <title>Sequencing and annotation of the Blastocystis hominis genome.</title>
        <authorList>
            <person name="Wincker P."/>
        </authorList>
    </citation>
    <scope>NUCLEOTIDE SEQUENCE</scope>
    <source>
        <strain evidence="10">Singapore isolate B</strain>
    </source>
</reference>
<comment type="similarity">
    <text evidence="2">Belongs to the CRIPT family.</text>
</comment>
<evidence type="ECO:0000256" key="7">
    <source>
        <dbReference type="ARBA" id="ARBA00023187"/>
    </source>
</evidence>
<evidence type="ECO:0000256" key="1">
    <source>
        <dbReference type="ARBA" id="ARBA00004496"/>
    </source>
</evidence>
<evidence type="ECO:0000256" key="8">
    <source>
        <dbReference type="ARBA" id="ARBA00032518"/>
    </source>
</evidence>
<dbReference type="PANTHER" id="PTHR11805">
    <property type="entry name" value="CYSTEINE-RICH PDZ-BINDING PROTEIN"/>
    <property type="match status" value="1"/>
</dbReference>
<keyword evidence="5" id="KW-0507">mRNA processing</keyword>
<dbReference type="GO" id="GO:0008380">
    <property type="term" value="P:RNA splicing"/>
    <property type="evidence" value="ECO:0007669"/>
    <property type="project" value="UniProtKB-KW"/>
</dbReference>
<keyword evidence="4" id="KW-0963">Cytoplasm</keyword>